<name>A0A1G7UNU5_9FLAO</name>
<evidence type="ECO:0000313" key="2">
    <source>
        <dbReference type="Proteomes" id="UP000199296"/>
    </source>
</evidence>
<dbReference type="STRING" id="470826.SAMN04488027_102192"/>
<dbReference type="Proteomes" id="UP000199296">
    <property type="component" value="Unassembled WGS sequence"/>
</dbReference>
<dbReference type="Pfam" id="PF20001">
    <property type="entry name" value="DUF6428"/>
    <property type="match status" value="1"/>
</dbReference>
<proteinExistence type="predicted"/>
<organism evidence="1 2">
    <name type="scientific">Psychroflexus sediminis</name>
    <dbReference type="NCBI Taxonomy" id="470826"/>
    <lineage>
        <taxon>Bacteria</taxon>
        <taxon>Pseudomonadati</taxon>
        <taxon>Bacteroidota</taxon>
        <taxon>Flavobacteriia</taxon>
        <taxon>Flavobacteriales</taxon>
        <taxon>Flavobacteriaceae</taxon>
        <taxon>Psychroflexus</taxon>
    </lineage>
</organism>
<reference evidence="1 2" key="1">
    <citation type="submission" date="2016-10" db="EMBL/GenBank/DDBJ databases">
        <authorList>
            <person name="de Groot N.N."/>
        </authorList>
    </citation>
    <scope>NUCLEOTIDE SEQUENCE [LARGE SCALE GENOMIC DNA]</scope>
    <source>
        <strain evidence="1 2">DSM 19803</strain>
    </source>
</reference>
<dbReference type="AlphaFoldDB" id="A0A1G7UNU5"/>
<dbReference type="RefSeq" id="WP_093365456.1">
    <property type="nucleotide sequence ID" value="NZ_FNCW01000002.1"/>
</dbReference>
<protein>
    <submittedName>
        <fullName evidence="1">Uncharacterized protein</fullName>
    </submittedName>
</protein>
<dbReference type="OrthoDB" id="66316at2"/>
<evidence type="ECO:0000313" key="1">
    <source>
        <dbReference type="EMBL" id="SDG49184.1"/>
    </source>
</evidence>
<gene>
    <name evidence="1" type="ORF">SAMN04488027_102192</name>
</gene>
<keyword evidence="2" id="KW-1185">Reference proteome</keyword>
<dbReference type="EMBL" id="FNCW01000002">
    <property type="protein sequence ID" value="SDG49184.1"/>
    <property type="molecule type" value="Genomic_DNA"/>
</dbReference>
<accession>A0A1G7UNU5</accession>
<dbReference type="InterPro" id="IPR045534">
    <property type="entry name" value="DUF6428"/>
</dbReference>
<sequence>MTLRQVKEHLAEMDTLQFQLPDGSTVPSHFHVTEVGQVSKDFIDCGGTLRHEKAVNFQLWNADDVDHRLQPKKLKNIIKLSEKKLFIDDSLEVEVEYQGNTIGKYSLEFREGKFHLASTLTDCLAKDQCGIPEPQTEEQSSSCALGSGCC</sequence>